<reference evidence="2 3" key="1">
    <citation type="journal article" date="2014" name="Int. J. Syst. Evol. Microbiol.">
        <title>Complete genome sequence of Corynebacterium casei LMG S-19264T (=DSM 44701T), isolated from a smear-ripened cheese.</title>
        <authorList>
            <consortium name="US DOE Joint Genome Institute (JGI-PGF)"/>
            <person name="Walter F."/>
            <person name="Albersmeier A."/>
            <person name="Kalinowski J."/>
            <person name="Ruckert C."/>
        </authorList>
    </citation>
    <scope>NUCLEOTIDE SEQUENCE [LARGE SCALE GENOMIC DNA]</scope>
    <source>
        <strain evidence="2 3">KCTC 12285</strain>
    </source>
</reference>
<evidence type="ECO:0000313" key="2">
    <source>
        <dbReference type="EMBL" id="GGX22201.1"/>
    </source>
</evidence>
<protein>
    <recommendedName>
        <fullName evidence="4">TonB C-terminal domain-containing protein</fullName>
    </recommendedName>
</protein>
<sequence length="149" mass="16668">MRYFLVLLGLMIFSVSYSQGTSTTLKCNKETNERIRKNCITTAIQEFVDANYNIGAIAIYAKPGANRVYTRFNVNEAGGITDIQAKASSLELELEAIRVLQSFPHTIPPMSISEKENEIFEDTYTLAITFQVDATEIDISSQKRITGND</sequence>
<dbReference type="AlphaFoldDB" id="A0A918JWZ4"/>
<feature type="signal peptide" evidence="1">
    <location>
        <begin position="1"/>
        <end position="18"/>
    </location>
</feature>
<feature type="chain" id="PRO_5037714069" description="TonB C-terminal domain-containing protein" evidence="1">
    <location>
        <begin position="19"/>
        <end position="149"/>
    </location>
</feature>
<comment type="caution">
    <text evidence="2">The sequence shown here is derived from an EMBL/GenBank/DDBJ whole genome shotgun (WGS) entry which is preliminary data.</text>
</comment>
<keyword evidence="3" id="KW-1185">Reference proteome</keyword>
<proteinExistence type="predicted"/>
<accession>A0A918JWZ4</accession>
<organism evidence="2 3">
    <name type="scientific">Aquimarina muelleri</name>
    <dbReference type="NCBI Taxonomy" id="279356"/>
    <lineage>
        <taxon>Bacteria</taxon>
        <taxon>Pseudomonadati</taxon>
        <taxon>Bacteroidota</taxon>
        <taxon>Flavobacteriia</taxon>
        <taxon>Flavobacteriales</taxon>
        <taxon>Flavobacteriaceae</taxon>
        <taxon>Aquimarina</taxon>
    </lineage>
</organism>
<keyword evidence="1" id="KW-0732">Signal</keyword>
<dbReference type="Proteomes" id="UP000601108">
    <property type="component" value="Unassembled WGS sequence"/>
</dbReference>
<evidence type="ECO:0000313" key="3">
    <source>
        <dbReference type="Proteomes" id="UP000601108"/>
    </source>
</evidence>
<evidence type="ECO:0008006" key="4">
    <source>
        <dbReference type="Google" id="ProtNLM"/>
    </source>
</evidence>
<dbReference type="RefSeq" id="WP_155837832.1">
    <property type="nucleotide sequence ID" value="NZ_BMWS01000016.1"/>
</dbReference>
<gene>
    <name evidence="2" type="ORF">GCM10007384_24260</name>
</gene>
<evidence type="ECO:0000256" key="1">
    <source>
        <dbReference type="SAM" id="SignalP"/>
    </source>
</evidence>
<name>A0A918JWZ4_9FLAO</name>
<dbReference type="EMBL" id="BMWS01000016">
    <property type="protein sequence ID" value="GGX22201.1"/>
    <property type="molecule type" value="Genomic_DNA"/>
</dbReference>